<dbReference type="Proteomes" id="UP000515204">
    <property type="component" value="Unplaced"/>
</dbReference>
<dbReference type="Pfam" id="PF00201">
    <property type="entry name" value="UDPGT"/>
    <property type="match status" value="1"/>
</dbReference>
<feature type="transmembrane region" description="Helical" evidence="4">
    <location>
        <begin position="524"/>
        <end position="551"/>
    </location>
</feature>
<dbReference type="AlphaFoldDB" id="A0A6P3XTC5"/>
<dbReference type="Gene3D" id="3.40.50.2000">
    <property type="entry name" value="Glycogen Phosphorylase B"/>
    <property type="match status" value="1"/>
</dbReference>
<accession>A0A6P3XTC5</accession>
<keyword evidence="4" id="KW-1133">Transmembrane helix</keyword>
<dbReference type="GeneID" id="106748067"/>
<feature type="transmembrane region" description="Helical" evidence="4">
    <location>
        <begin position="15"/>
        <end position="32"/>
    </location>
</feature>
<evidence type="ECO:0000256" key="1">
    <source>
        <dbReference type="ARBA" id="ARBA00009995"/>
    </source>
</evidence>
<evidence type="ECO:0000256" key="2">
    <source>
        <dbReference type="ARBA" id="ARBA00022676"/>
    </source>
</evidence>
<dbReference type="CDD" id="cd03784">
    <property type="entry name" value="GT1_Gtf-like"/>
    <property type="match status" value="1"/>
</dbReference>
<reference evidence="6" key="1">
    <citation type="submission" date="2025-08" db="UniProtKB">
        <authorList>
            <consortium name="RefSeq"/>
        </authorList>
    </citation>
    <scope>IDENTIFICATION</scope>
</reference>
<dbReference type="InterPro" id="IPR050271">
    <property type="entry name" value="UDP-glycosyltransferase"/>
</dbReference>
<dbReference type="InterPro" id="IPR002213">
    <property type="entry name" value="UDP_glucos_trans"/>
</dbReference>
<protein>
    <submittedName>
        <fullName evidence="6">UDP-glucuronosyltransferase-like</fullName>
    </submittedName>
</protein>
<gene>
    <name evidence="6" type="primary">LOC106748067</name>
</gene>
<name>A0A6P3XTC5_DINQU</name>
<evidence type="ECO:0000313" key="6">
    <source>
        <dbReference type="RefSeq" id="XP_014481750.1"/>
    </source>
</evidence>
<dbReference type="PANTHER" id="PTHR48043">
    <property type="entry name" value="EG:EG0003.4 PROTEIN-RELATED"/>
    <property type="match status" value="1"/>
</dbReference>
<keyword evidence="2" id="KW-0328">Glycosyltransferase</keyword>
<dbReference type="GO" id="GO:0008194">
    <property type="term" value="F:UDP-glycosyltransferase activity"/>
    <property type="evidence" value="ECO:0007669"/>
    <property type="project" value="InterPro"/>
</dbReference>
<keyword evidence="4" id="KW-0472">Membrane</keyword>
<dbReference type="KEGG" id="dqu:106748067"/>
<dbReference type="SUPFAM" id="SSF53756">
    <property type="entry name" value="UDP-Glycosyltransferase/glycogen phosphorylase"/>
    <property type="match status" value="1"/>
</dbReference>
<proteinExistence type="inferred from homology"/>
<evidence type="ECO:0000256" key="4">
    <source>
        <dbReference type="SAM" id="Phobius"/>
    </source>
</evidence>
<dbReference type="RefSeq" id="XP_014481750.1">
    <property type="nucleotide sequence ID" value="XM_014626264.1"/>
</dbReference>
<comment type="similarity">
    <text evidence="1">Belongs to the UDP-glycosyltransferase family.</text>
</comment>
<dbReference type="FunFam" id="3.40.50.2000:FF:000050">
    <property type="entry name" value="UDP-glucuronosyltransferase"/>
    <property type="match status" value="1"/>
</dbReference>
<evidence type="ECO:0000313" key="5">
    <source>
        <dbReference type="Proteomes" id="UP000515204"/>
    </source>
</evidence>
<organism evidence="5 6">
    <name type="scientific">Dinoponera quadriceps</name>
    <name type="common">South American ant</name>
    <dbReference type="NCBI Taxonomy" id="609295"/>
    <lineage>
        <taxon>Eukaryota</taxon>
        <taxon>Metazoa</taxon>
        <taxon>Ecdysozoa</taxon>
        <taxon>Arthropoda</taxon>
        <taxon>Hexapoda</taxon>
        <taxon>Insecta</taxon>
        <taxon>Pterygota</taxon>
        <taxon>Neoptera</taxon>
        <taxon>Endopterygota</taxon>
        <taxon>Hymenoptera</taxon>
        <taxon>Apocrita</taxon>
        <taxon>Aculeata</taxon>
        <taxon>Formicoidea</taxon>
        <taxon>Formicidae</taxon>
        <taxon>Ponerinae</taxon>
        <taxon>Ponerini</taxon>
        <taxon>Dinoponera</taxon>
    </lineage>
</organism>
<keyword evidence="4" id="KW-0812">Transmembrane</keyword>
<dbReference type="OrthoDB" id="5835829at2759"/>
<evidence type="ECO:0000256" key="3">
    <source>
        <dbReference type="ARBA" id="ARBA00022679"/>
    </source>
</evidence>
<dbReference type="PANTHER" id="PTHR48043:SF145">
    <property type="entry name" value="FI06409P-RELATED"/>
    <property type="match status" value="1"/>
</dbReference>
<keyword evidence="5" id="KW-1185">Reference proteome</keyword>
<keyword evidence="3" id="KW-0808">Transferase</keyword>
<sequence length="565" mass="64518">MAVQLSECSSNMKNYKLIVINSLRILQIFIYLMHVLHKTKEMMYLHFSLLILALLLVLSTQGYRILCIFPFNGRSQFHVTGALCKVLAQHGHQIDMISHFPSNTPIANYTDIVNLQGTRKAVVNSFTLDFAKEINAAVTFHIATTYGSDLCTLMGHEKMQKFIKNPPNDPPYDLVITEYFGSSCYFGFGRFLNIPIIGVVASLEFAYMNEVIGNPMSSSFFPGFFVEYPVLVNFWQRLSNTIENFIQPRIFNYYSSPQTDAMRKYLRQDMPDVREIEKDLALVFVNSHYSFHGIRPVTPSFIEIGGLHVEMDRSQLTSELQEWMDDADDGVIYFSLGSMVNIETMSNSSLVGLYDSFRKITPIKVLMKIANRDQLPPGLPGNVMTSSWVPQMAILKHQNIRIFISHGGMLGSLEAIYNGVPVIGIPLFADQFRNINVFVHKGMGIKLRYEDISEKVMDAALDAVLNNRNYTENAKREALYFKDRPITAREVAIFWTEYVIRNGPNVLRSPTMDMPWWQTNLIDVYGFLIACIIIAVYFLSMIVKVVMNIFLGKKSILKTNKLKKY</sequence>
<feature type="transmembrane region" description="Helical" evidence="4">
    <location>
        <begin position="44"/>
        <end position="66"/>
    </location>
</feature>